<gene>
    <name evidence="1" type="ORF">AYJ54_20475</name>
</gene>
<protein>
    <submittedName>
        <fullName evidence="1">Uncharacterized protein</fullName>
    </submittedName>
</protein>
<accession>A0A176YK60</accession>
<dbReference type="Proteomes" id="UP000076959">
    <property type="component" value="Unassembled WGS sequence"/>
</dbReference>
<name>A0A176YK60_9BRAD</name>
<evidence type="ECO:0000313" key="1">
    <source>
        <dbReference type="EMBL" id="OAF06067.1"/>
    </source>
</evidence>
<proteinExistence type="predicted"/>
<reference evidence="1 2" key="1">
    <citation type="submission" date="2016-03" db="EMBL/GenBank/DDBJ databases">
        <title>Draft Genome Sequence of the Strain BR 10245 (Bradyrhizobium sp.) isolated from nodules of Centrolobium paraense.</title>
        <authorList>
            <person name="Simoes-Araujo J.L.Sr."/>
            <person name="Barauna A.C."/>
            <person name="Silva K."/>
            <person name="Zilli J.E."/>
        </authorList>
    </citation>
    <scope>NUCLEOTIDE SEQUENCE [LARGE SCALE GENOMIC DNA]</scope>
    <source>
        <strain evidence="1 2">BR 10245</strain>
    </source>
</reference>
<evidence type="ECO:0000313" key="2">
    <source>
        <dbReference type="Proteomes" id="UP000076959"/>
    </source>
</evidence>
<dbReference type="RefSeq" id="WP_063703053.1">
    <property type="nucleotide sequence ID" value="NZ_LUUB01000078.1"/>
</dbReference>
<dbReference type="AlphaFoldDB" id="A0A176YK60"/>
<dbReference type="EMBL" id="LUUB01000078">
    <property type="protein sequence ID" value="OAF06067.1"/>
    <property type="molecule type" value="Genomic_DNA"/>
</dbReference>
<sequence length="59" mass="6566">MIGEPRPIEQLLFVSTPDENPICFSIIDMIEESTVVAEKIIDVCGDSKIFLELNIRGAD</sequence>
<keyword evidence="2" id="KW-1185">Reference proteome</keyword>
<organism evidence="1 2">
    <name type="scientific">Bradyrhizobium centrolobii</name>
    <dbReference type="NCBI Taxonomy" id="1505087"/>
    <lineage>
        <taxon>Bacteria</taxon>
        <taxon>Pseudomonadati</taxon>
        <taxon>Pseudomonadota</taxon>
        <taxon>Alphaproteobacteria</taxon>
        <taxon>Hyphomicrobiales</taxon>
        <taxon>Nitrobacteraceae</taxon>
        <taxon>Bradyrhizobium</taxon>
    </lineage>
</organism>
<comment type="caution">
    <text evidence="1">The sequence shown here is derived from an EMBL/GenBank/DDBJ whole genome shotgun (WGS) entry which is preliminary data.</text>
</comment>